<dbReference type="Proteomes" id="UP001642720">
    <property type="component" value="Unassembled WGS sequence"/>
</dbReference>
<reference evidence="2 3" key="1">
    <citation type="submission" date="2018-01" db="EMBL/GenBank/DDBJ databases">
        <title>Genome characterization of the sugarcane-associated fungus Trichoderma ghanense CCMA-1212 and their application in lignocelulose bioconversion.</title>
        <authorList>
            <person name="Steindorff A.S."/>
            <person name="Mendes T.D."/>
            <person name="Vilela E.S.D."/>
            <person name="Rodrigues D.S."/>
            <person name="Formighieri E.F."/>
            <person name="Melo I.S."/>
            <person name="Favaro L.C.L."/>
        </authorList>
    </citation>
    <scope>NUCLEOTIDE SEQUENCE [LARGE SCALE GENOMIC DNA]</scope>
    <source>
        <strain evidence="2 3">CCMA-1212</strain>
    </source>
</reference>
<feature type="compositionally biased region" description="Acidic residues" evidence="1">
    <location>
        <begin position="137"/>
        <end position="151"/>
    </location>
</feature>
<feature type="compositionally biased region" description="Basic and acidic residues" evidence="1">
    <location>
        <begin position="41"/>
        <end position="55"/>
    </location>
</feature>
<proteinExistence type="predicted"/>
<evidence type="ECO:0000313" key="3">
    <source>
        <dbReference type="Proteomes" id="UP001642720"/>
    </source>
</evidence>
<evidence type="ECO:0000256" key="1">
    <source>
        <dbReference type="SAM" id="MobiDB-lite"/>
    </source>
</evidence>
<name>A0ABY2GUH9_9HYPO</name>
<dbReference type="RefSeq" id="XP_073555418.1">
    <property type="nucleotide sequence ID" value="XM_073706025.1"/>
</dbReference>
<keyword evidence="3" id="KW-1185">Reference proteome</keyword>
<evidence type="ECO:0000313" key="2">
    <source>
        <dbReference type="EMBL" id="TFA99216.1"/>
    </source>
</evidence>
<dbReference type="EMBL" id="PPTA01000015">
    <property type="protein sequence ID" value="TFA99216.1"/>
    <property type="molecule type" value="Genomic_DNA"/>
</dbReference>
<feature type="region of interest" description="Disordered" evidence="1">
    <location>
        <begin position="254"/>
        <end position="288"/>
    </location>
</feature>
<feature type="compositionally biased region" description="Low complexity" evidence="1">
    <location>
        <begin position="268"/>
        <end position="285"/>
    </location>
</feature>
<dbReference type="GeneID" id="300580475"/>
<protein>
    <submittedName>
        <fullName evidence="2">Uncharacterized protein</fullName>
    </submittedName>
</protein>
<feature type="region of interest" description="Disordered" evidence="1">
    <location>
        <begin position="13"/>
        <end position="55"/>
    </location>
</feature>
<sequence length="456" mass="50805">MPLGNFATILPFLSPSSPPILNLSRAPVSPSPHAPVPPLSRQKEKKEEEEEKEKRPTLRICFPLKVQRGASSWWEYEEFRIQFRDGVMWRQAFGLDGHDTRDSTSSVSSSSCYSDFEGGSGKLKVLPGANGTFYNDADSDADDEEEEEGEEDRGMKSRWSFSSSSTSSVDTKKTDARASFVSGAVSAASSNRLMHLIPRLLSLTRADDNSTTERLSYTGHASAIKVGFEQKKQQQLRPAPLKLEPKRHVLVEGADDKAASRRPPPTPLFSTSSSSAAIPAPASEEAQIKHHRNITLQKLEGSYIYKPKKRYLSTFRSLFRTPKSPSPKTATLPTFPDVAPLRIHSPPGTFRISSQEWAKLRDGIVGGLSADAEALFPFFTGDQRAAFMRVEQKEGKFKVERGEGVAAGGVKEVLERIGGRNREDVLFVEFEDTPRMMRWWYTTREPLVFEWGASMI</sequence>
<comment type="caution">
    <text evidence="2">The sequence shown here is derived from an EMBL/GenBank/DDBJ whole genome shotgun (WGS) entry which is preliminary data.</text>
</comment>
<organism evidence="2 3">
    <name type="scientific">Trichoderma ghanense</name>
    <dbReference type="NCBI Taxonomy" id="65468"/>
    <lineage>
        <taxon>Eukaryota</taxon>
        <taxon>Fungi</taxon>
        <taxon>Dikarya</taxon>
        <taxon>Ascomycota</taxon>
        <taxon>Pezizomycotina</taxon>
        <taxon>Sordariomycetes</taxon>
        <taxon>Hypocreomycetidae</taxon>
        <taxon>Hypocreales</taxon>
        <taxon>Hypocreaceae</taxon>
        <taxon>Trichoderma</taxon>
    </lineage>
</organism>
<accession>A0ABY2GUH9</accession>
<feature type="compositionally biased region" description="Low complexity" evidence="1">
    <location>
        <begin position="157"/>
        <end position="168"/>
    </location>
</feature>
<gene>
    <name evidence="2" type="ORF">CCMA1212_008922</name>
</gene>
<feature type="region of interest" description="Disordered" evidence="1">
    <location>
        <begin position="132"/>
        <end position="174"/>
    </location>
</feature>
<feature type="compositionally biased region" description="Pro residues" evidence="1">
    <location>
        <begin position="29"/>
        <end position="38"/>
    </location>
</feature>
<feature type="compositionally biased region" description="Low complexity" evidence="1">
    <location>
        <begin position="13"/>
        <end position="28"/>
    </location>
</feature>